<dbReference type="InterPro" id="IPR050490">
    <property type="entry name" value="Bact_solute-bd_prot1"/>
</dbReference>
<dbReference type="OrthoDB" id="367242at2"/>
<dbReference type="Proteomes" id="UP000253034">
    <property type="component" value="Unassembled WGS sequence"/>
</dbReference>
<accession>A0A369BAA5</accession>
<evidence type="ECO:0000313" key="2">
    <source>
        <dbReference type="Proteomes" id="UP000253034"/>
    </source>
</evidence>
<organism evidence="1 2">
    <name type="scientific">Anaerobacterium chartisolvens</name>
    <dbReference type="NCBI Taxonomy" id="1297424"/>
    <lineage>
        <taxon>Bacteria</taxon>
        <taxon>Bacillati</taxon>
        <taxon>Bacillota</taxon>
        <taxon>Clostridia</taxon>
        <taxon>Eubacteriales</taxon>
        <taxon>Oscillospiraceae</taxon>
        <taxon>Anaerobacterium</taxon>
    </lineage>
</organism>
<dbReference type="PANTHER" id="PTHR43649">
    <property type="entry name" value="ARABINOSE-BINDING PROTEIN-RELATED"/>
    <property type="match status" value="1"/>
</dbReference>
<gene>
    <name evidence="1" type="ORF">DFR58_10774</name>
</gene>
<dbReference type="InterPro" id="IPR006059">
    <property type="entry name" value="SBP"/>
</dbReference>
<keyword evidence="2" id="KW-1185">Reference proteome</keyword>
<dbReference type="SUPFAM" id="SSF53850">
    <property type="entry name" value="Periplasmic binding protein-like II"/>
    <property type="match status" value="1"/>
</dbReference>
<sequence>MTSDGAKEKIVIRFEHNWTEGSPQLPVFKKMLEEFKKENSNITVQEESAPDTQYHQKLKTEISSDTLGDIIMNWGGSEVKGAVKNKQFMELTDIVNEDPSYKNSFVPGILEGNNVTYQDIEGLWGIPINITLTGFYYNKKIFQSAGLQVPETWDDMLNVINKLKETGTIPWALGAQDGWRVEHVYTQLFYKINGVKSIYDLASRKVKYASDVGVEPFKYLEKLRDMGAFGSNPAAVSFQMEQSEFMSGKAAMNFSLATYAKKFTAEDSPIKDDAGYFAFPYFSDKAQYKNDIFAGGGLSFSLNSKLTGAKKDAAVKLLKHITASSGQQQFEDASALIPTTDIQQNTATPAAKLVNEFRATFKSAKNYANDITDPDSLSSMLTKLRDVSTGLMNKQLTAKQAAQEMDSEIANNE</sequence>
<dbReference type="EMBL" id="QPJT01000007">
    <property type="protein sequence ID" value="RCX17528.1"/>
    <property type="molecule type" value="Genomic_DNA"/>
</dbReference>
<evidence type="ECO:0000313" key="1">
    <source>
        <dbReference type="EMBL" id="RCX17528.1"/>
    </source>
</evidence>
<dbReference type="PANTHER" id="PTHR43649:SF12">
    <property type="entry name" value="DIACETYLCHITOBIOSE BINDING PROTEIN DASA"/>
    <property type="match status" value="1"/>
</dbReference>
<reference evidence="1 2" key="1">
    <citation type="submission" date="2018-07" db="EMBL/GenBank/DDBJ databases">
        <title>Genomic Encyclopedia of Type Strains, Phase IV (KMG-IV): sequencing the most valuable type-strain genomes for metagenomic binning, comparative biology and taxonomic classification.</title>
        <authorList>
            <person name="Goeker M."/>
        </authorList>
    </citation>
    <scope>NUCLEOTIDE SEQUENCE [LARGE SCALE GENOMIC DNA]</scope>
    <source>
        <strain evidence="1 2">DSM 27016</strain>
    </source>
</reference>
<dbReference type="AlphaFoldDB" id="A0A369BAA5"/>
<dbReference type="Gene3D" id="3.40.190.10">
    <property type="entry name" value="Periplasmic binding protein-like II"/>
    <property type="match status" value="2"/>
</dbReference>
<dbReference type="RefSeq" id="WP_114297246.1">
    <property type="nucleotide sequence ID" value="NZ_QPJT01000007.1"/>
</dbReference>
<proteinExistence type="predicted"/>
<dbReference type="Pfam" id="PF01547">
    <property type="entry name" value="SBP_bac_1"/>
    <property type="match status" value="1"/>
</dbReference>
<comment type="caution">
    <text evidence="1">The sequence shown here is derived from an EMBL/GenBank/DDBJ whole genome shotgun (WGS) entry which is preliminary data.</text>
</comment>
<name>A0A369BAA5_9FIRM</name>
<protein>
    <submittedName>
        <fullName evidence="1">Carbohydrate ABC transporter substrate-binding protein (CUT1 family)</fullName>
    </submittedName>
</protein>